<gene>
    <name evidence="2" type="ORF">K8V56_03870</name>
</gene>
<evidence type="ECO:0000256" key="1">
    <source>
        <dbReference type="ARBA" id="ARBA00009108"/>
    </source>
</evidence>
<dbReference type="Proteomes" id="UP000698173">
    <property type="component" value="Unassembled WGS sequence"/>
</dbReference>
<organism evidence="2 3">
    <name type="scientific">Sporosarcina psychrophila</name>
    <name type="common">Bacillus psychrophilus</name>
    <dbReference type="NCBI Taxonomy" id="1476"/>
    <lineage>
        <taxon>Bacteria</taxon>
        <taxon>Bacillati</taxon>
        <taxon>Bacillota</taxon>
        <taxon>Bacilli</taxon>
        <taxon>Bacillales</taxon>
        <taxon>Caryophanaceae</taxon>
        <taxon>Sporosarcina</taxon>
    </lineage>
</organism>
<name>A0A921FW96_SPOPS</name>
<dbReference type="EMBL" id="DYWT01000060">
    <property type="protein sequence ID" value="HJF30903.1"/>
    <property type="molecule type" value="Genomic_DNA"/>
</dbReference>
<sequence length="239" mass="27103">MKKTIHWRFTLILLLVGFMTAVQYNSMKNPAERDTRDIWAIRQDLATEKQFHSELLSEIRELDKTILTYKSLNNKNTGKALTQTVDKLYRQAGVTDVEGPGIIIKVRPSAESVAFGLPITGISPDLLTRFVNDLNRFKGLILEIDGKRYTVLSSIRDINGMTTVNGLNVSTPPFSMKIISPTLEDSEKLYNYLAASTIHDDFYLDDLILEVGKPEMAVEVRGYPEKFENQFLEELPKGE</sequence>
<proteinExistence type="inferred from homology"/>
<comment type="caution">
    <text evidence="2">The sequence shown here is derived from an EMBL/GenBank/DDBJ whole genome shotgun (WGS) entry which is preliminary data.</text>
</comment>
<reference evidence="2" key="1">
    <citation type="journal article" date="2021" name="PeerJ">
        <title>Extensive microbial diversity within the chicken gut microbiome revealed by metagenomics and culture.</title>
        <authorList>
            <person name="Gilroy R."/>
            <person name="Ravi A."/>
            <person name="Getino M."/>
            <person name="Pursley I."/>
            <person name="Horton D.L."/>
            <person name="Alikhan N.F."/>
            <person name="Baker D."/>
            <person name="Gharbi K."/>
            <person name="Hall N."/>
            <person name="Watson M."/>
            <person name="Adriaenssens E.M."/>
            <person name="Foster-Nyarko E."/>
            <person name="Jarju S."/>
            <person name="Secka A."/>
            <person name="Antonio M."/>
            <person name="Oren A."/>
            <person name="Chaudhuri R.R."/>
            <person name="La Ragione R."/>
            <person name="Hildebrand F."/>
            <person name="Pallen M.J."/>
        </authorList>
    </citation>
    <scope>NUCLEOTIDE SEQUENCE</scope>
    <source>
        <strain evidence="2">CHK171-7178</strain>
    </source>
</reference>
<dbReference type="Gene3D" id="3.30.70.1880">
    <property type="entry name" value="Protein of unknown function DUF881"/>
    <property type="match status" value="1"/>
</dbReference>
<evidence type="ECO:0000313" key="2">
    <source>
        <dbReference type="EMBL" id="HJF30903.1"/>
    </source>
</evidence>
<dbReference type="PANTHER" id="PTHR37313:SF2">
    <property type="entry name" value="UPF0749 PROTEIN YLXX"/>
    <property type="match status" value="1"/>
</dbReference>
<protein>
    <submittedName>
        <fullName evidence="2">DUF881 domain-containing protein</fullName>
    </submittedName>
</protein>
<reference evidence="2" key="2">
    <citation type="submission" date="2021-09" db="EMBL/GenBank/DDBJ databases">
        <authorList>
            <person name="Gilroy R."/>
        </authorList>
    </citation>
    <scope>NUCLEOTIDE SEQUENCE</scope>
    <source>
        <strain evidence="2">CHK171-7178</strain>
    </source>
</reference>
<dbReference type="PANTHER" id="PTHR37313">
    <property type="entry name" value="UPF0749 PROTEIN RV1825"/>
    <property type="match status" value="1"/>
</dbReference>
<evidence type="ECO:0000313" key="3">
    <source>
        <dbReference type="Proteomes" id="UP000698173"/>
    </source>
</evidence>
<dbReference type="InterPro" id="IPR010273">
    <property type="entry name" value="DUF881"/>
</dbReference>
<accession>A0A921FW96</accession>
<dbReference type="AlphaFoldDB" id="A0A921FW96"/>
<dbReference type="Pfam" id="PF05949">
    <property type="entry name" value="DUF881"/>
    <property type="match status" value="1"/>
</dbReference>
<comment type="similarity">
    <text evidence="1">Belongs to the UPF0749 family.</text>
</comment>